<reference evidence="2" key="1">
    <citation type="journal article" date="2019" name="Sci. Rep.">
        <title>Draft genome of Tanacetum cinerariifolium, the natural source of mosquito coil.</title>
        <authorList>
            <person name="Yamashiro T."/>
            <person name="Shiraishi A."/>
            <person name="Satake H."/>
            <person name="Nakayama K."/>
        </authorList>
    </citation>
    <scope>NUCLEOTIDE SEQUENCE</scope>
</reference>
<dbReference type="AlphaFoldDB" id="A0A6L2LEE9"/>
<feature type="compositionally biased region" description="Basic and acidic residues" evidence="1">
    <location>
        <begin position="75"/>
        <end position="89"/>
    </location>
</feature>
<evidence type="ECO:0000313" key="2">
    <source>
        <dbReference type="EMBL" id="GEU60018.1"/>
    </source>
</evidence>
<sequence length="102" mass="11773">MERFENAVFKQHGEINDKITEIFGLLKEPTTSRALEKLLIREEDKFPITKNVNSISLTKGEKEWSKKTNVTTGDDIEKPTKTEPKMPFKEAEKEDSCVVVWC</sequence>
<proteinExistence type="predicted"/>
<protein>
    <submittedName>
        <fullName evidence="2">Uncharacterized protein</fullName>
    </submittedName>
</protein>
<comment type="caution">
    <text evidence="2">The sequence shown here is derived from an EMBL/GenBank/DDBJ whole genome shotgun (WGS) entry which is preliminary data.</text>
</comment>
<organism evidence="2">
    <name type="scientific">Tanacetum cinerariifolium</name>
    <name type="common">Dalmatian daisy</name>
    <name type="synonym">Chrysanthemum cinerariifolium</name>
    <dbReference type="NCBI Taxonomy" id="118510"/>
    <lineage>
        <taxon>Eukaryota</taxon>
        <taxon>Viridiplantae</taxon>
        <taxon>Streptophyta</taxon>
        <taxon>Embryophyta</taxon>
        <taxon>Tracheophyta</taxon>
        <taxon>Spermatophyta</taxon>
        <taxon>Magnoliopsida</taxon>
        <taxon>eudicotyledons</taxon>
        <taxon>Gunneridae</taxon>
        <taxon>Pentapetalae</taxon>
        <taxon>asterids</taxon>
        <taxon>campanulids</taxon>
        <taxon>Asterales</taxon>
        <taxon>Asteraceae</taxon>
        <taxon>Asteroideae</taxon>
        <taxon>Anthemideae</taxon>
        <taxon>Anthemidinae</taxon>
        <taxon>Tanacetum</taxon>
    </lineage>
</organism>
<name>A0A6L2LEE9_TANCI</name>
<accession>A0A6L2LEE9</accession>
<evidence type="ECO:0000256" key="1">
    <source>
        <dbReference type="SAM" id="MobiDB-lite"/>
    </source>
</evidence>
<dbReference type="EMBL" id="BKCJ010004268">
    <property type="protein sequence ID" value="GEU60018.1"/>
    <property type="molecule type" value="Genomic_DNA"/>
</dbReference>
<gene>
    <name evidence="2" type="ORF">Tci_031996</name>
</gene>
<feature type="region of interest" description="Disordered" evidence="1">
    <location>
        <begin position="66"/>
        <end position="89"/>
    </location>
</feature>